<accession>E9NM63</accession>
<dbReference type="EMBL" id="HQ662605">
    <property type="protein sequence ID" value="ADW54022.1"/>
    <property type="molecule type" value="mRNA"/>
</dbReference>
<evidence type="ECO:0000256" key="2">
    <source>
        <dbReference type="SAM" id="MobiDB-lite"/>
    </source>
</evidence>
<dbReference type="GO" id="GO:0008111">
    <property type="term" value="F:alpha-methylacyl-CoA racemase activity"/>
    <property type="evidence" value="ECO:0007669"/>
    <property type="project" value="UniProtKB-EC"/>
</dbReference>
<reference evidence="3" key="1">
    <citation type="journal article" date="2012" name="Korean J. Parasitol.">
        <title>Expression and Characterization of alpha-Methylacyl CoA Racemase from Anisakis simplex Larvae.</title>
        <authorList>
            <person name="Kim B.J."/>
            <person name="Kim S.M."/>
            <person name="Cho M.K."/>
            <person name="Yu H.S."/>
            <person name="Lee Y.S."/>
            <person name="Cha H.J."/>
            <person name="Ock M."/>
        </authorList>
    </citation>
    <scope>NUCLEOTIDE SEQUENCE</scope>
</reference>
<evidence type="ECO:0000256" key="1">
    <source>
        <dbReference type="ARBA" id="ARBA00008383"/>
    </source>
</evidence>
<dbReference type="InterPro" id="IPR023606">
    <property type="entry name" value="CoA-Trfase_III_dom_1_sf"/>
</dbReference>
<name>E9NM63_ANISI</name>
<dbReference type="GO" id="GO:0005739">
    <property type="term" value="C:mitochondrion"/>
    <property type="evidence" value="ECO:0007669"/>
    <property type="project" value="TreeGrafter"/>
</dbReference>
<dbReference type="InterPro" id="IPR050509">
    <property type="entry name" value="CoA-transferase_III"/>
</dbReference>
<protein>
    <submittedName>
        <fullName evidence="3">Alpha-methylacyl CoA racemase</fullName>
        <ecNumber evidence="3">5.1.99.4</ecNumber>
    </submittedName>
</protein>
<dbReference type="GO" id="GO:0008206">
    <property type="term" value="P:bile acid metabolic process"/>
    <property type="evidence" value="ECO:0007669"/>
    <property type="project" value="TreeGrafter"/>
</dbReference>
<keyword evidence="3" id="KW-0413">Isomerase</keyword>
<dbReference type="PANTHER" id="PTHR48228:SF5">
    <property type="entry name" value="ALPHA-METHYLACYL-COA RACEMASE"/>
    <property type="match status" value="1"/>
</dbReference>
<dbReference type="AlphaFoldDB" id="E9NM63"/>
<dbReference type="PANTHER" id="PTHR48228">
    <property type="entry name" value="SUCCINYL-COA--D-CITRAMALATE COA-TRANSFERASE"/>
    <property type="match status" value="1"/>
</dbReference>
<comment type="similarity">
    <text evidence="1">Belongs to the CoA-transferase III family.</text>
</comment>
<feature type="compositionally biased region" description="Low complexity" evidence="2">
    <location>
        <begin position="28"/>
        <end position="51"/>
    </location>
</feature>
<dbReference type="Gene3D" id="3.40.50.10540">
    <property type="entry name" value="Crotonobetainyl-coa:carnitine coa-transferase, domain 1"/>
    <property type="match status" value="1"/>
</dbReference>
<sequence>MAATTTVCSVCSRRFLSQILLISRRFSSSGGSSEAFEGSSSSSESATSQSQDSKLSDGVPIPKKPPLHGLKVIELSGLPAIPTGVAVVPYCGLILADFGAEVTVVKKAEHELLPYRLARGKTIKVVNLERAKDNKHVRNMCLESDVLLDPYRPGVIEKVGLNPLELLKENEKLIVARITGFGQTGELSQRFGRELNYVALSGLMPTFAGHSVKRFPYWTPANMLAGFAGGSLMAAFGILAAIHQRIINGGKGSIIDVSMVDGLAYLGSFQTIYKDIDNVWNKPFSWFSGDCPVYRCYETSDGKFMAVAALERRFHTKMLQVLEVNIPVSDIWTKPAEVTEKLEAVFKTKTRREWMEIFRGVDACVTPVVGLNEVGRIRHHQQRKSFKLEGHKFIPQPTPRIYSCEEYEAMLDSTKLKI</sequence>
<dbReference type="Pfam" id="PF02515">
    <property type="entry name" value="CoA_transf_3"/>
    <property type="match status" value="1"/>
</dbReference>
<proteinExistence type="evidence at transcript level"/>
<dbReference type="SUPFAM" id="SSF89796">
    <property type="entry name" value="CoA-transferase family III (CaiB/BaiF)"/>
    <property type="match status" value="1"/>
</dbReference>
<dbReference type="InterPro" id="IPR044855">
    <property type="entry name" value="CoA-Trfase_III_dom3_sf"/>
</dbReference>
<dbReference type="InterPro" id="IPR003673">
    <property type="entry name" value="CoA-Trfase_fam_III"/>
</dbReference>
<feature type="region of interest" description="Disordered" evidence="2">
    <location>
        <begin position="28"/>
        <end position="60"/>
    </location>
</feature>
<evidence type="ECO:0000313" key="3">
    <source>
        <dbReference type="EMBL" id="ADW54022.1"/>
    </source>
</evidence>
<organism evidence="3">
    <name type="scientific">Anisakis simplex</name>
    <name type="common">Herring worm</name>
    <dbReference type="NCBI Taxonomy" id="6269"/>
    <lineage>
        <taxon>Eukaryota</taxon>
        <taxon>Metazoa</taxon>
        <taxon>Ecdysozoa</taxon>
        <taxon>Nematoda</taxon>
        <taxon>Chromadorea</taxon>
        <taxon>Rhabditida</taxon>
        <taxon>Spirurina</taxon>
        <taxon>Ascaridomorpha</taxon>
        <taxon>Ascaridoidea</taxon>
        <taxon>Anisakidae</taxon>
        <taxon>Anisakis</taxon>
        <taxon>Anisakis simplex complex</taxon>
    </lineage>
</organism>
<dbReference type="EC" id="5.1.99.4" evidence="3"/>
<dbReference type="Gene3D" id="3.30.1540.10">
    <property type="entry name" value="formyl-coa transferase, domain 3"/>
    <property type="match status" value="1"/>
</dbReference>